<gene>
    <name evidence="1" type="ORF">GALL_347330</name>
</gene>
<dbReference type="AlphaFoldDB" id="A0A1J5QJ11"/>
<dbReference type="EMBL" id="MLJW01000700">
    <property type="protein sequence ID" value="OIQ83472.1"/>
    <property type="molecule type" value="Genomic_DNA"/>
</dbReference>
<dbReference type="PANTHER" id="PTHR46388">
    <property type="entry name" value="NHL REPEAT-CONTAINING PROTEIN 2"/>
    <property type="match status" value="1"/>
</dbReference>
<evidence type="ECO:0000313" key="1">
    <source>
        <dbReference type="EMBL" id="OIQ83472.1"/>
    </source>
</evidence>
<proteinExistence type="predicted"/>
<protein>
    <submittedName>
        <fullName evidence="1">NHL repeat protein</fullName>
    </submittedName>
</protein>
<name>A0A1J5QJ11_9ZZZZ</name>
<dbReference type="Gene3D" id="2.120.10.30">
    <property type="entry name" value="TolB, C-terminal domain"/>
    <property type="match status" value="3"/>
</dbReference>
<dbReference type="PROSITE" id="PS51318">
    <property type="entry name" value="TAT"/>
    <property type="match status" value="1"/>
</dbReference>
<reference evidence="1" key="1">
    <citation type="submission" date="2016-10" db="EMBL/GenBank/DDBJ databases">
        <title>Sequence of Gallionella enrichment culture.</title>
        <authorList>
            <person name="Poehlein A."/>
            <person name="Muehling M."/>
            <person name="Daniel R."/>
        </authorList>
    </citation>
    <scope>NUCLEOTIDE SEQUENCE</scope>
</reference>
<organism evidence="1">
    <name type="scientific">mine drainage metagenome</name>
    <dbReference type="NCBI Taxonomy" id="410659"/>
    <lineage>
        <taxon>unclassified sequences</taxon>
        <taxon>metagenomes</taxon>
        <taxon>ecological metagenomes</taxon>
    </lineage>
</organism>
<dbReference type="PANTHER" id="PTHR46388:SF2">
    <property type="entry name" value="NHL REPEAT-CONTAINING PROTEIN 2"/>
    <property type="match status" value="1"/>
</dbReference>
<comment type="caution">
    <text evidence="1">The sequence shown here is derived from an EMBL/GenBank/DDBJ whole genome shotgun (WGS) entry which is preliminary data.</text>
</comment>
<accession>A0A1J5QJ11</accession>
<dbReference type="SUPFAM" id="SSF101898">
    <property type="entry name" value="NHL repeat"/>
    <property type="match status" value="1"/>
</dbReference>
<dbReference type="InterPro" id="IPR006311">
    <property type="entry name" value="TAT_signal"/>
</dbReference>
<dbReference type="InterPro" id="IPR011042">
    <property type="entry name" value="6-blade_b-propeller_TolB-like"/>
</dbReference>
<sequence>MPLDRRLFLQSAALLLASARAARAGAPGTLSLWAGEELRYGHDDGARAQALFFDPRGLALDPRDGAVIVADAANALIRRVGADGRVTTLAGAAEQRASVDGTAAQARFVGPDAVAVGVDGTVYIADSFANTIRVLRDGVVRTLAGRAGEPGYADGVGAQAQFNHPVGLALRGEELLVADAYNHTLRAIEPGGRVRTIAGSPGVADHRDGALRQALFNTPVGLALAADGTLYVSEYFNHDLRRVAPQGAVSTLAGKPGEAGDADGDGAAARLRKPQQICVLPGSGDIVVADGGNQKVRRVTPAGAVRTLAGQGAQDRFELGALPGALVTPYGVAPAPGGGVLVSAGEALLLIRP</sequence>